<dbReference type="AlphaFoldDB" id="A0A223V3I3"/>
<dbReference type="RefSeq" id="WP_094996585.1">
    <property type="nucleotide sequence ID" value="NZ_BMJL01000006.1"/>
</dbReference>
<dbReference type="Proteomes" id="UP000215244">
    <property type="component" value="Chromosome"/>
</dbReference>
<gene>
    <name evidence="1" type="ORF">CJ263_06860</name>
</gene>
<dbReference type="OrthoDB" id="963535at2"/>
<keyword evidence="2" id="KW-1185">Reference proteome</keyword>
<evidence type="ECO:0000313" key="1">
    <source>
        <dbReference type="EMBL" id="ASV29964.1"/>
    </source>
</evidence>
<reference evidence="1 2" key="1">
    <citation type="submission" date="2017-08" db="EMBL/GenBank/DDBJ databases">
        <title>The complete genome sequence of Maribacter sp. B1, isolated from deep-sea sediment.</title>
        <authorList>
            <person name="Wu Y.-H."/>
            <person name="Cheng H."/>
            <person name="Xu X.-W."/>
        </authorList>
    </citation>
    <scope>NUCLEOTIDE SEQUENCE [LARGE SCALE GENOMIC DNA]</scope>
    <source>
        <strain evidence="1 2">B1</strain>
    </source>
</reference>
<dbReference type="KEGG" id="marb:CJ263_06860"/>
<sequence>MEISNNKKWYHYVAAFFAGMFLANAIPHLINGISGDPFPTPFADPPGKGLSAPWVNVLWSFFNIIVGYFLFQYAKITIKNKLSLIIFIIGALVISIVLSIVFLDKVKL</sequence>
<protein>
    <submittedName>
        <fullName evidence="1">Uncharacterized protein</fullName>
    </submittedName>
</protein>
<accession>A0A223V3I3</accession>
<organism evidence="1 2">
    <name type="scientific">Maribacter cobaltidurans</name>
    <dbReference type="NCBI Taxonomy" id="1178778"/>
    <lineage>
        <taxon>Bacteria</taxon>
        <taxon>Pseudomonadati</taxon>
        <taxon>Bacteroidota</taxon>
        <taxon>Flavobacteriia</taxon>
        <taxon>Flavobacteriales</taxon>
        <taxon>Flavobacteriaceae</taxon>
        <taxon>Maribacter</taxon>
    </lineage>
</organism>
<evidence type="ECO:0000313" key="2">
    <source>
        <dbReference type="Proteomes" id="UP000215244"/>
    </source>
</evidence>
<proteinExistence type="predicted"/>
<dbReference type="EMBL" id="CP022957">
    <property type="protein sequence ID" value="ASV29964.1"/>
    <property type="molecule type" value="Genomic_DNA"/>
</dbReference>
<name>A0A223V3I3_9FLAO</name>